<organism evidence="8 9">
    <name type="scientific">Nocardioides aromaticivorans</name>
    <dbReference type="NCBI Taxonomy" id="200618"/>
    <lineage>
        <taxon>Bacteria</taxon>
        <taxon>Bacillati</taxon>
        <taxon>Actinomycetota</taxon>
        <taxon>Actinomycetes</taxon>
        <taxon>Propionibacteriales</taxon>
        <taxon>Nocardioidaceae</taxon>
        <taxon>Nocardioides</taxon>
    </lineage>
</organism>
<dbReference type="Pfam" id="PF13190">
    <property type="entry name" value="PDGLE"/>
    <property type="match status" value="1"/>
</dbReference>
<comment type="subcellular location">
    <subcellularLocation>
        <location evidence="1">Cell membrane</location>
    </subcellularLocation>
</comment>
<comment type="caution">
    <text evidence="8">The sequence shown here is derived from an EMBL/GenBank/DDBJ whole genome shotgun (WGS) entry which is preliminary data.</text>
</comment>
<proteinExistence type="predicted"/>
<evidence type="ECO:0000256" key="3">
    <source>
        <dbReference type="ARBA" id="ARBA00022692"/>
    </source>
</evidence>
<evidence type="ECO:0000313" key="8">
    <source>
        <dbReference type="EMBL" id="NYI46377.1"/>
    </source>
</evidence>
<evidence type="ECO:0000313" key="9">
    <source>
        <dbReference type="Proteomes" id="UP000562045"/>
    </source>
</evidence>
<dbReference type="InterPro" id="IPR025937">
    <property type="entry name" value="PDGLE_dom"/>
</dbReference>
<keyword evidence="3 6" id="KW-0812">Transmembrane</keyword>
<evidence type="ECO:0000256" key="4">
    <source>
        <dbReference type="ARBA" id="ARBA00022989"/>
    </source>
</evidence>
<evidence type="ECO:0000256" key="5">
    <source>
        <dbReference type="ARBA" id="ARBA00023136"/>
    </source>
</evidence>
<dbReference type="EMBL" id="JACBZM010000001">
    <property type="protein sequence ID" value="NYI46377.1"/>
    <property type="molecule type" value="Genomic_DNA"/>
</dbReference>
<keyword evidence="4 6" id="KW-1133">Transmembrane helix</keyword>
<evidence type="ECO:0000259" key="7">
    <source>
        <dbReference type="Pfam" id="PF13190"/>
    </source>
</evidence>
<evidence type="ECO:0000256" key="2">
    <source>
        <dbReference type="ARBA" id="ARBA00022475"/>
    </source>
</evidence>
<gene>
    <name evidence="8" type="ORF">BJ993_003457</name>
</gene>
<keyword evidence="5 6" id="KW-0472">Membrane</keyword>
<evidence type="ECO:0000256" key="6">
    <source>
        <dbReference type="SAM" id="Phobius"/>
    </source>
</evidence>
<feature type="transmembrane region" description="Helical" evidence="6">
    <location>
        <begin position="76"/>
        <end position="97"/>
    </location>
</feature>
<name>A0A7Y9ZIZ3_9ACTN</name>
<keyword evidence="2" id="KW-1003">Cell membrane</keyword>
<reference evidence="8 9" key="1">
    <citation type="submission" date="2020-07" db="EMBL/GenBank/DDBJ databases">
        <title>Sequencing the genomes of 1000 actinobacteria strains.</title>
        <authorList>
            <person name="Klenk H.-P."/>
        </authorList>
    </citation>
    <scope>NUCLEOTIDE SEQUENCE [LARGE SCALE GENOMIC DNA]</scope>
    <source>
        <strain evidence="8 9">DSM 15131</strain>
    </source>
</reference>
<dbReference type="GO" id="GO:0005886">
    <property type="term" value="C:plasma membrane"/>
    <property type="evidence" value="ECO:0007669"/>
    <property type="project" value="UniProtKB-SubCell"/>
</dbReference>
<evidence type="ECO:0000256" key="1">
    <source>
        <dbReference type="ARBA" id="ARBA00004236"/>
    </source>
</evidence>
<accession>A0A7Y9ZIZ3</accession>
<dbReference type="AlphaFoldDB" id="A0A7Y9ZIZ3"/>
<feature type="domain" description="PDGLE" evidence="7">
    <location>
        <begin position="9"/>
        <end position="99"/>
    </location>
</feature>
<dbReference type="RefSeq" id="WP_218864735.1">
    <property type="nucleotide sequence ID" value="NZ_JACBZM010000001.1"/>
</dbReference>
<protein>
    <recommendedName>
        <fullName evidence="7">PDGLE domain-containing protein</fullName>
    </recommendedName>
</protein>
<dbReference type="Proteomes" id="UP000562045">
    <property type="component" value="Unassembled WGS sequence"/>
</dbReference>
<sequence length="107" mass="11241">MRGTMTRQRRFLAIGLLVALLVAGVGSYYASSHPDGLEYVAGKTGFLDSADDPVDTGSPFADYGTKGVDDERLSGGIAGVAGVGLTLLIGGGLFWVLRRRPAPQRQD</sequence>